<name>A0A4R3P1U1_9HYPH</name>
<evidence type="ECO:0000256" key="11">
    <source>
        <dbReference type="SAM" id="MobiDB-lite"/>
    </source>
</evidence>
<dbReference type="Pfam" id="PF04413">
    <property type="entry name" value="Glycos_transf_N"/>
    <property type="match status" value="1"/>
</dbReference>
<dbReference type="PANTHER" id="PTHR42755">
    <property type="entry name" value="3-DEOXY-MANNO-OCTULOSONATE CYTIDYLYLTRANSFERASE"/>
    <property type="match status" value="1"/>
</dbReference>
<keyword evidence="5 10" id="KW-0808">Transferase</keyword>
<dbReference type="InterPro" id="IPR007507">
    <property type="entry name" value="Glycos_transf_N"/>
</dbReference>
<dbReference type="AlphaFoldDB" id="A0A4R3P1U1"/>
<evidence type="ECO:0000256" key="2">
    <source>
        <dbReference type="ARBA" id="ARBA00004713"/>
    </source>
</evidence>
<feature type="site" description="Transition state stabilizer" evidence="9">
    <location>
        <position position="213"/>
    </location>
</feature>
<comment type="caution">
    <text evidence="13">The sequence shown here is derived from an EMBL/GenBank/DDBJ whole genome shotgun (WGS) entry which is preliminary data.</text>
</comment>
<evidence type="ECO:0000256" key="8">
    <source>
        <dbReference type="PIRSR" id="PIRSR639901-1"/>
    </source>
</evidence>
<keyword evidence="14" id="KW-1185">Reference proteome</keyword>
<dbReference type="Gene3D" id="3.40.50.11720">
    <property type="entry name" value="3-Deoxy-D-manno-octulosonic-acid transferase, N-terminal domain"/>
    <property type="match status" value="1"/>
</dbReference>
<dbReference type="RefSeq" id="WP_132310423.1">
    <property type="nucleotide sequence ID" value="NZ_SMAR01000009.1"/>
</dbReference>
<evidence type="ECO:0000256" key="3">
    <source>
        <dbReference type="ARBA" id="ARBA00012621"/>
    </source>
</evidence>
<dbReference type="UniPathway" id="UPA00958"/>
<feature type="site" description="Transition state stabilizer" evidence="9">
    <location>
        <position position="137"/>
    </location>
</feature>
<evidence type="ECO:0000256" key="6">
    <source>
        <dbReference type="ARBA" id="ARBA00031445"/>
    </source>
</evidence>
<evidence type="ECO:0000256" key="5">
    <source>
        <dbReference type="ARBA" id="ARBA00022679"/>
    </source>
</evidence>
<evidence type="ECO:0000256" key="7">
    <source>
        <dbReference type="ARBA" id="ARBA00049183"/>
    </source>
</evidence>
<dbReference type="Proteomes" id="UP000295097">
    <property type="component" value="Unassembled WGS sequence"/>
</dbReference>
<dbReference type="PANTHER" id="PTHR42755:SF1">
    <property type="entry name" value="3-DEOXY-D-MANNO-OCTULOSONIC ACID TRANSFERASE, MITOCHONDRIAL-RELATED"/>
    <property type="match status" value="1"/>
</dbReference>
<dbReference type="EC" id="2.4.99.12" evidence="3 10"/>
<evidence type="ECO:0000256" key="9">
    <source>
        <dbReference type="PIRSR" id="PIRSR639901-2"/>
    </source>
</evidence>
<dbReference type="NCBIfam" id="NF004387">
    <property type="entry name" value="PRK05749.1-3"/>
    <property type="match status" value="1"/>
</dbReference>
<comment type="similarity">
    <text evidence="10">Belongs to the glycosyltransferase group 1 family.</text>
</comment>
<dbReference type="InterPro" id="IPR039901">
    <property type="entry name" value="Kdotransferase"/>
</dbReference>
<protein>
    <recommendedName>
        <fullName evidence="4 10">3-deoxy-D-manno-octulosonic acid transferase</fullName>
        <shortName evidence="10">Kdo transferase</shortName>
        <ecNumber evidence="3 10">2.4.99.12</ecNumber>
    </recommendedName>
    <alternativeName>
        <fullName evidence="6 10">Lipid IV(A) 3-deoxy-D-manno-octulosonic acid transferase</fullName>
    </alternativeName>
</protein>
<dbReference type="Gene3D" id="3.40.50.2000">
    <property type="entry name" value="Glycogen Phosphorylase B"/>
    <property type="match status" value="1"/>
</dbReference>
<gene>
    <name evidence="13" type="ORF">EDC90_100986</name>
</gene>
<dbReference type="GO" id="GO:0005886">
    <property type="term" value="C:plasma membrane"/>
    <property type="evidence" value="ECO:0007669"/>
    <property type="project" value="UniProtKB-SubCell"/>
</dbReference>
<feature type="domain" description="3-deoxy-D-manno-octulosonic-acid transferase N-terminal" evidence="12">
    <location>
        <begin position="42"/>
        <end position="215"/>
    </location>
</feature>
<feature type="active site" description="Proton acceptor" evidence="8">
    <location>
        <position position="69"/>
    </location>
</feature>
<keyword evidence="10" id="KW-0448">Lipopolysaccharide biosynthesis</keyword>
<comment type="catalytic activity">
    <reaction evidence="7 10">
        <text>lipid IVA (E. coli) + CMP-3-deoxy-beta-D-manno-octulosonate = alpha-Kdo-(2-&gt;6)-lipid IVA (E. coli) + CMP + H(+)</text>
        <dbReference type="Rhea" id="RHEA:28066"/>
        <dbReference type="ChEBI" id="CHEBI:15378"/>
        <dbReference type="ChEBI" id="CHEBI:58603"/>
        <dbReference type="ChEBI" id="CHEBI:60364"/>
        <dbReference type="ChEBI" id="CHEBI:60377"/>
        <dbReference type="ChEBI" id="CHEBI:85987"/>
        <dbReference type="EC" id="2.4.99.12"/>
    </reaction>
</comment>
<dbReference type="GO" id="GO:0043842">
    <property type="term" value="F:Kdo transferase activity"/>
    <property type="evidence" value="ECO:0007669"/>
    <property type="project" value="UniProtKB-EC"/>
</dbReference>
<dbReference type="InterPro" id="IPR038107">
    <property type="entry name" value="Glycos_transf_N_sf"/>
</dbReference>
<accession>A0A4R3P1U1</accession>
<comment type="function">
    <text evidence="1 10">Involved in lipopolysaccharide (LPS) biosynthesis. Catalyzes the transfer of 3-deoxy-D-manno-octulosonate (Kdo) residue(s) from CMP-Kdo to lipid IV(A), the tetraacyldisaccharide-1,4'-bisphosphate precursor of lipid A.</text>
</comment>
<dbReference type="GO" id="GO:0009244">
    <property type="term" value="P:lipopolysaccharide core region biosynthetic process"/>
    <property type="evidence" value="ECO:0007669"/>
    <property type="project" value="UniProtKB-UniRule"/>
</dbReference>
<organism evidence="13 14">
    <name type="scientific">Martelella mediterranea</name>
    <dbReference type="NCBI Taxonomy" id="293089"/>
    <lineage>
        <taxon>Bacteria</taxon>
        <taxon>Pseudomonadati</taxon>
        <taxon>Pseudomonadota</taxon>
        <taxon>Alphaproteobacteria</taxon>
        <taxon>Hyphomicrobiales</taxon>
        <taxon>Aurantimonadaceae</taxon>
        <taxon>Martelella</taxon>
    </lineage>
</organism>
<evidence type="ECO:0000256" key="10">
    <source>
        <dbReference type="RuleBase" id="RU365103"/>
    </source>
</evidence>
<sequence length="464" mass="51601">MKPDVSTWIAQRGYRFAGMALYPFLRPALLYRVRKGKEDRARLNERLGHAAVARPDGPLVWIHAASVGETLAVAPLIEMVRGYGISILLTTGTVTSARLAAERFGDRVIHQYVPVDTTPSVRNFLDHWRPDLAVNVETEVWPVTIAELNRRRVAHIIVNGRISDRSFDRWMMRRGLARSLFSRFACILTQTDLDAERFSDLGALNVGVSGNIKVDREAPPADPREVGLLQESIGSRPVWAAISTFEGEEQAAAEVHLSLKARFNRPLTIIVPRHPNRAEAIALQLQEQGLKVARRSCGDPLEPDTDILLGDTMGDMGLYLRLTRIAFVGRSLTARGGQNPLEPAMLGAAVLTGRNVDNFREAYRQLRQRGAVRTVDSVEALRQSVELLMRDAKARETMVSAGFEAVREMRGALARTMKGLERYLAPLILEARFCAKSKSVKQPSHHSSDVLKRVPEAQASKIAR</sequence>
<feature type="region of interest" description="Disordered" evidence="11">
    <location>
        <begin position="440"/>
        <end position="464"/>
    </location>
</feature>
<keyword evidence="10" id="KW-0472">Membrane</keyword>
<dbReference type="OrthoDB" id="9789797at2"/>
<proteinExistence type="inferred from homology"/>
<evidence type="ECO:0000256" key="1">
    <source>
        <dbReference type="ARBA" id="ARBA00003394"/>
    </source>
</evidence>
<reference evidence="13 14" key="1">
    <citation type="submission" date="2019-03" db="EMBL/GenBank/DDBJ databases">
        <title>Freshwater and sediment microbial communities from various areas in North America, analyzing microbe dynamics in response to fracking.</title>
        <authorList>
            <person name="Lamendella R."/>
        </authorList>
    </citation>
    <scope>NUCLEOTIDE SEQUENCE [LARGE SCALE GENOMIC DNA]</scope>
    <source>
        <strain evidence="13 14">175.2</strain>
    </source>
</reference>
<comment type="pathway">
    <text evidence="2 10">Bacterial outer membrane biogenesis; LPS core biosynthesis.</text>
</comment>
<feature type="compositionally biased region" description="Basic and acidic residues" evidence="11">
    <location>
        <begin position="446"/>
        <end position="455"/>
    </location>
</feature>
<comment type="subcellular location">
    <subcellularLocation>
        <location evidence="10">Cell membrane</location>
    </subcellularLocation>
</comment>
<keyword evidence="10" id="KW-1003">Cell membrane</keyword>
<evidence type="ECO:0000313" key="14">
    <source>
        <dbReference type="Proteomes" id="UP000295097"/>
    </source>
</evidence>
<dbReference type="GO" id="GO:0009245">
    <property type="term" value="P:lipid A biosynthetic process"/>
    <property type="evidence" value="ECO:0007669"/>
    <property type="project" value="TreeGrafter"/>
</dbReference>
<evidence type="ECO:0000256" key="4">
    <source>
        <dbReference type="ARBA" id="ARBA00019077"/>
    </source>
</evidence>
<evidence type="ECO:0000259" key="12">
    <source>
        <dbReference type="Pfam" id="PF04413"/>
    </source>
</evidence>
<evidence type="ECO:0000313" key="13">
    <source>
        <dbReference type="EMBL" id="TCT40364.1"/>
    </source>
</evidence>
<dbReference type="EMBL" id="SMAR01000009">
    <property type="protein sequence ID" value="TCT40364.1"/>
    <property type="molecule type" value="Genomic_DNA"/>
</dbReference>